<organism evidence="2 3">
    <name type="scientific">Nonomuraea deserti</name>
    <dbReference type="NCBI Taxonomy" id="1848322"/>
    <lineage>
        <taxon>Bacteria</taxon>
        <taxon>Bacillati</taxon>
        <taxon>Actinomycetota</taxon>
        <taxon>Actinomycetes</taxon>
        <taxon>Streptosporangiales</taxon>
        <taxon>Streptosporangiaceae</taxon>
        <taxon>Nonomuraea</taxon>
    </lineage>
</organism>
<sequence>MAGVLDQVRAGRESAGLALVADAGAVVEAAAAMAGRFRRGSRLLSFGRGAAAADAAHVAVEFSHPVIVGKPALPALCLGGEPGLLPVLGRPGDIAVGVLPAAGDLAAARELGMLTVALVAGATGDARATAGESAAGVTMTGATAAGATAEESVGVTAGATAAGATLEGVVAGATAAGVVADHVLAAHSEDPLIVREIHITVYHLLWELAHVFLESEEAR</sequence>
<dbReference type="AlphaFoldDB" id="A0A4V2Y5Q2"/>
<name>A0A4V2Y5Q2_9ACTN</name>
<comment type="caution">
    <text evidence="2">The sequence shown here is derived from an EMBL/GenBank/DDBJ whole genome shotgun (WGS) entry which is preliminary data.</text>
</comment>
<dbReference type="GO" id="GO:0097367">
    <property type="term" value="F:carbohydrate derivative binding"/>
    <property type="evidence" value="ECO:0007669"/>
    <property type="project" value="InterPro"/>
</dbReference>
<dbReference type="SUPFAM" id="SSF53697">
    <property type="entry name" value="SIS domain"/>
    <property type="match status" value="1"/>
</dbReference>
<gene>
    <name evidence="2" type="ORF">E1292_49010</name>
</gene>
<dbReference type="GO" id="GO:1901135">
    <property type="term" value="P:carbohydrate derivative metabolic process"/>
    <property type="evidence" value="ECO:0007669"/>
    <property type="project" value="InterPro"/>
</dbReference>
<evidence type="ECO:0000259" key="1">
    <source>
        <dbReference type="PROSITE" id="PS51464"/>
    </source>
</evidence>
<dbReference type="InterPro" id="IPR001347">
    <property type="entry name" value="SIS_dom"/>
</dbReference>
<dbReference type="EMBL" id="SMKO01000322">
    <property type="protein sequence ID" value="TDC85115.1"/>
    <property type="molecule type" value="Genomic_DNA"/>
</dbReference>
<dbReference type="Gene3D" id="3.40.50.10490">
    <property type="entry name" value="Glucose-6-phosphate isomerase like protein, domain 1"/>
    <property type="match status" value="1"/>
</dbReference>
<dbReference type="RefSeq" id="WP_132606659.1">
    <property type="nucleotide sequence ID" value="NZ_SMKO01000322.1"/>
</dbReference>
<dbReference type="Proteomes" id="UP000295258">
    <property type="component" value="Unassembled WGS sequence"/>
</dbReference>
<dbReference type="GO" id="GO:0016853">
    <property type="term" value="F:isomerase activity"/>
    <property type="evidence" value="ECO:0007669"/>
    <property type="project" value="UniProtKB-KW"/>
</dbReference>
<keyword evidence="2" id="KW-0413">Isomerase</keyword>
<keyword evidence="3" id="KW-1185">Reference proteome</keyword>
<feature type="domain" description="SIS" evidence="1">
    <location>
        <begin position="33"/>
        <end position="219"/>
    </location>
</feature>
<protein>
    <submittedName>
        <fullName evidence="2">Phosphoheptose isomerase</fullName>
    </submittedName>
</protein>
<accession>A0A4V2Y5Q2</accession>
<evidence type="ECO:0000313" key="3">
    <source>
        <dbReference type="Proteomes" id="UP000295258"/>
    </source>
</evidence>
<dbReference type="PROSITE" id="PS51464">
    <property type="entry name" value="SIS"/>
    <property type="match status" value="1"/>
</dbReference>
<proteinExistence type="predicted"/>
<reference evidence="2 3" key="1">
    <citation type="submission" date="2019-03" db="EMBL/GenBank/DDBJ databases">
        <title>Draft genome sequences of novel Actinobacteria.</title>
        <authorList>
            <person name="Sahin N."/>
            <person name="Ay H."/>
            <person name="Saygin H."/>
        </authorList>
    </citation>
    <scope>NUCLEOTIDE SEQUENCE [LARGE SCALE GENOMIC DNA]</scope>
    <source>
        <strain evidence="2 3">KC310</strain>
    </source>
</reference>
<evidence type="ECO:0000313" key="2">
    <source>
        <dbReference type="EMBL" id="TDC85115.1"/>
    </source>
</evidence>
<dbReference type="InterPro" id="IPR046348">
    <property type="entry name" value="SIS_dom_sf"/>
</dbReference>